<sequence length="210" mass="24295">MPKIPVKVVTWDEIVSLSTKLAEKIKDDKYDVDVIIAIARGGLVPARLVADVLGVFDILSIKIEHWIVTASHTPEAKVKYPFKVDLSDKNVIIVDDITDTGDSIELARKYVMENFGPKEVKTATLQYIKPAAKIMPDYYAEEIVNWAWFMYPWNYWEDEINLVNKILVERKIKDIDLNELKKNFVENYGIKDPPISLDKILMEMKRRKII</sequence>
<keyword evidence="2 4" id="KW-0808">Transferase</keyword>
<dbReference type="GO" id="GO:0000310">
    <property type="term" value="F:xanthine phosphoribosyltransferase activity"/>
    <property type="evidence" value="ECO:0007669"/>
    <property type="project" value="UniProtKB-EC"/>
</dbReference>
<protein>
    <submittedName>
        <fullName evidence="4">Xanthine-guanine phosphoribosyltransferase</fullName>
        <ecNumber evidence="4">2.4.2.22</ecNumber>
    </submittedName>
</protein>
<dbReference type="EMBL" id="CP077717">
    <property type="protein sequence ID" value="QXJ28268.1"/>
    <property type="molecule type" value="Genomic_DNA"/>
</dbReference>
<dbReference type="OrthoDB" id="4952at2157"/>
<dbReference type="RefSeq" id="WP_218267252.1">
    <property type="nucleotide sequence ID" value="NZ_CP077717.1"/>
</dbReference>
<dbReference type="AlphaFoldDB" id="A0A8F5BN77"/>
<evidence type="ECO:0000256" key="2">
    <source>
        <dbReference type="ARBA" id="ARBA00022679"/>
    </source>
</evidence>
<name>A0A8F5BN77_SACSH</name>
<dbReference type="EC" id="2.4.2.22" evidence="4"/>
<dbReference type="PANTHER" id="PTHR43363:SF2">
    <property type="entry name" value="PHOSPHORIBOSYLTRANSFERASE"/>
    <property type="match status" value="1"/>
</dbReference>
<evidence type="ECO:0000313" key="5">
    <source>
        <dbReference type="Proteomes" id="UP000694018"/>
    </source>
</evidence>
<dbReference type="PANTHER" id="PTHR43363">
    <property type="entry name" value="HYPOXANTHINE PHOSPHORIBOSYLTRANSFERASE"/>
    <property type="match status" value="1"/>
</dbReference>
<evidence type="ECO:0000259" key="3">
    <source>
        <dbReference type="Pfam" id="PF00156"/>
    </source>
</evidence>
<dbReference type="Pfam" id="PF00156">
    <property type="entry name" value="Pribosyltran"/>
    <property type="match status" value="1"/>
</dbReference>
<proteinExistence type="predicted"/>
<accession>A0A8F5BN77</accession>
<dbReference type="Proteomes" id="UP000694018">
    <property type="component" value="Chromosome"/>
</dbReference>
<dbReference type="InterPro" id="IPR000836">
    <property type="entry name" value="PRTase_dom"/>
</dbReference>
<feature type="domain" description="Phosphoribosyltransferase" evidence="3">
    <location>
        <begin position="11"/>
        <end position="149"/>
    </location>
</feature>
<organism evidence="4 5">
    <name type="scientific">Saccharolobus shibatae (strain ATCC 51178 / DSM 5389 / JCM 8931 / NBRC 15437 / B12)</name>
    <name type="common">Sulfolobus shibatae</name>
    <dbReference type="NCBI Taxonomy" id="523848"/>
    <lineage>
        <taxon>Archaea</taxon>
        <taxon>Thermoproteota</taxon>
        <taxon>Thermoprotei</taxon>
        <taxon>Sulfolobales</taxon>
        <taxon>Sulfolobaceae</taxon>
        <taxon>Saccharolobus</taxon>
    </lineage>
</organism>
<evidence type="ECO:0000256" key="1">
    <source>
        <dbReference type="ARBA" id="ARBA00022676"/>
    </source>
</evidence>
<reference evidence="4" key="1">
    <citation type="journal article" date="2021" name="Environ. Microbiol.">
        <title>New insights into the diversity and evolution of the archaeal mobilome from three complete genomes of Saccharolobus shibatae.</title>
        <authorList>
            <person name="Medvedeva S."/>
            <person name="Brandt D."/>
            <person name="Cvirkaite-Krupovic V."/>
            <person name="Liu Y."/>
            <person name="Severinov K."/>
            <person name="Ishino S."/>
            <person name="Ishino Y."/>
            <person name="Prangishvili D."/>
            <person name="Kalinowski J."/>
            <person name="Krupovic M."/>
        </authorList>
    </citation>
    <scope>NUCLEOTIDE SEQUENCE</scope>
    <source>
        <strain evidence="4">B12</strain>
    </source>
</reference>
<keyword evidence="1 4" id="KW-0328">Glycosyltransferase</keyword>
<evidence type="ECO:0000313" key="4">
    <source>
        <dbReference type="EMBL" id="QXJ28268.1"/>
    </source>
</evidence>
<dbReference type="KEGG" id="sshi:J5U23_01137"/>
<dbReference type="CDD" id="cd06223">
    <property type="entry name" value="PRTases_typeI"/>
    <property type="match status" value="1"/>
</dbReference>
<gene>
    <name evidence="4" type="ORF">J5U23_01137</name>
</gene>
<dbReference type="GeneID" id="65562726"/>